<sequence>RTYRVAHAIAARARPLLPHRAGLFASTTCRISTVPPHGVPSATQPLVVPVEAPHELETVDELREVLLSEDEGRLVVFECFDEDLGAFRPVPNARVLPFEKRASLAQAYPSLAIHHVSLTRPHRLELQRALRFSIAPRWIVCSGGPQPRVLERRHFASEEQCVPSLCDNDRARRAH</sequence>
<dbReference type="OrthoDB" id="10449489at2759"/>
<dbReference type="AlphaFoldDB" id="A0A5C5FLL8"/>
<proteinExistence type="predicted"/>
<protein>
    <submittedName>
        <fullName evidence="1">Uncharacterized protein</fullName>
    </submittedName>
</protein>
<organism evidence="1 2">
    <name type="scientific">Rhodotorula diobovata</name>
    <dbReference type="NCBI Taxonomy" id="5288"/>
    <lineage>
        <taxon>Eukaryota</taxon>
        <taxon>Fungi</taxon>
        <taxon>Dikarya</taxon>
        <taxon>Basidiomycota</taxon>
        <taxon>Pucciniomycotina</taxon>
        <taxon>Microbotryomycetes</taxon>
        <taxon>Sporidiobolales</taxon>
        <taxon>Sporidiobolaceae</taxon>
        <taxon>Rhodotorula</taxon>
    </lineage>
</organism>
<dbReference type="Proteomes" id="UP000311382">
    <property type="component" value="Unassembled WGS sequence"/>
</dbReference>
<evidence type="ECO:0000313" key="2">
    <source>
        <dbReference type="Proteomes" id="UP000311382"/>
    </source>
</evidence>
<comment type="caution">
    <text evidence="1">The sequence shown here is derived from an EMBL/GenBank/DDBJ whole genome shotgun (WGS) entry which is preliminary data.</text>
</comment>
<reference evidence="1 2" key="1">
    <citation type="submission" date="2019-03" db="EMBL/GenBank/DDBJ databases">
        <title>Rhodosporidium diobovatum UCD-FST 08-225 genome sequencing, assembly, and annotation.</title>
        <authorList>
            <person name="Fakankun I.U."/>
            <person name="Fristensky B."/>
            <person name="Levin D.B."/>
        </authorList>
    </citation>
    <scope>NUCLEOTIDE SEQUENCE [LARGE SCALE GENOMIC DNA]</scope>
    <source>
        <strain evidence="1 2">UCD-FST 08-225</strain>
    </source>
</reference>
<dbReference type="EMBL" id="SOZI01000253">
    <property type="protein sequence ID" value="TNY17076.1"/>
    <property type="molecule type" value="Genomic_DNA"/>
</dbReference>
<gene>
    <name evidence="1" type="ORF">DMC30DRAFT_450055</name>
</gene>
<keyword evidence="2" id="KW-1185">Reference proteome</keyword>
<name>A0A5C5FLL8_9BASI</name>
<feature type="non-terminal residue" evidence="1">
    <location>
        <position position="1"/>
    </location>
</feature>
<evidence type="ECO:0000313" key="1">
    <source>
        <dbReference type="EMBL" id="TNY17076.1"/>
    </source>
</evidence>
<accession>A0A5C5FLL8</accession>